<keyword evidence="2" id="KW-1185">Reference proteome</keyword>
<sequence length="86" mass="9442">MANVARRGPDSDRQTILGIVINPWGVHLVKTVVSPWTLIPTTPACSNGLGVVSLFKRQNLFGVFNNYSALFDINVYILAEVDVVEL</sequence>
<dbReference type="Proteomes" id="UP001283361">
    <property type="component" value="Unassembled WGS sequence"/>
</dbReference>
<gene>
    <name evidence="1" type="ORF">RRG08_038702</name>
</gene>
<organism evidence="1 2">
    <name type="scientific">Elysia crispata</name>
    <name type="common">lettuce slug</name>
    <dbReference type="NCBI Taxonomy" id="231223"/>
    <lineage>
        <taxon>Eukaryota</taxon>
        <taxon>Metazoa</taxon>
        <taxon>Spiralia</taxon>
        <taxon>Lophotrochozoa</taxon>
        <taxon>Mollusca</taxon>
        <taxon>Gastropoda</taxon>
        <taxon>Heterobranchia</taxon>
        <taxon>Euthyneura</taxon>
        <taxon>Panpulmonata</taxon>
        <taxon>Sacoglossa</taxon>
        <taxon>Placobranchoidea</taxon>
        <taxon>Plakobranchidae</taxon>
        <taxon>Elysia</taxon>
    </lineage>
</organism>
<dbReference type="AlphaFoldDB" id="A0AAE1DGY4"/>
<evidence type="ECO:0000313" key="1">
    <source>
        <dbReference type="EMBL" id="KAK3770191.1"/>
    </source>
</evidence>
<protein>
    <submittedName>
        <fullName evidence="1">Uncharacterized protein</fullName>
    </submittedName>
</protein>
<proteinExistence type="predicted"/>
<reference evidence="1" key="1">
    <citation type="journal article" date="2023" name="G3 (Bethesda)">
        <title>A reference genome for the long-term kleptoplast-retaining sea slug Elysia crispata morphotype clarki.</title>
        <authorList>
            <person name="Eastman K.E."/>
            <person name="Pendleton A.L."/>
            <person name="Shaikh M.A."/>
            <person name="Suttiyut T."/>
            <person name="Ogas R."/>
            <person name="Tomko P."/>
            <person name="Gavelis G."/>
            <person name="Widhalm J.R."/>
            <person name="Wisecaver J.H."/>
        </authorList>
    </citation>
    <scope>NUCLEOTIDE SEQUENCE</scope>
    <source>
        <strain evidence="1">ECLA1</strain>
    </source>
</reference>
<evidence type="ECO:0000313" key="2">
    <source>
        <dbReference type="Proteomes" id="UP001283361"/>
    </source>
</evidence>
<name>A0AAE1DGY4_9GAST</name>
<accession>A0AAE1DGY4</accession>
<comment type="caution">
    <text evidence="1">The sequence shown here is derived from an EMBL/GenBank/DDBJ whole genome shotgun (WGS) entry which is preliminary data.</text>
</comment>
<dbReference type="EMBL" id="JAWDGP010003865">
    <property type="protein sequence ID" value="KAK3770191.1"/>
    <property type="molecule type" value="Genomic_DNA"/>
</dbReference>